<accession>A0ABM1XJR3</accession>
<dbReference type="PANTHER" id="PTHR21137">
    <property type="entry name" value="ODORANT RECEPTOR"/>
    <property type="match status" value="1"/>
</dbReference>
<protein>
    <recommendedName>
        <fullName evidence="10">Odorant receptor</fullName>
    </recommendedName>
</protein>
<dbReference type="Pfam" id="PF02949">
    <property type="entry name" value="7tm_6"/>
    <property type="match status" value="1"/>
</dbReference>
<name>A0ABM1XJR3_AEDAL</name>
<feature type="transmembrane region" description="Helical" evidence="10">
    <location>
        <begin position="281"/>
        <end position="304"/>
    </location>
</feature>
<comment type="caution">
    <text evidence="10">Lacks conserved residue(s) required for the propagation of feature annotation.</text>
</comment>
<dbReference type="RefSeq" id="XP_019557062.3">
    <property type="nucleotide sequence ID" value="XM_019701517.3"/>
</dbReference>
<evidence type="ECO:0000256" key="8">
    <source>
        <dbReference type="ARBA" id="ARBA00023170"/>
    </source>
</evidence>
<feature type="transmembrane region" description="Helical" evidence="10">
    <location>
        <begin position="310"/>
        <end position="330"/>
    </location>
</feature>
<keyword evidence="7 10" id="KW-0472">Membrane</keyword>
<evidence type="ECO:0000313" key="11">
    <source>
        <dbReference type="EnsemblMetazoa" id="AALFPA23_000264.P37924"/>
    </source>
</evidence>
<keyword evidence="8 10" id="KW-0675">Receptor</keyword>
<evidence type="ECO:0000256" key="9">
    <source>
        <dbReference type="ARBA" id="ARBA00023224"/>
    </source>
</evidence>
<feature type="transmembrane region" description="Helical" evidence="10">
    <location>
        <begin position="52"/>
        <end position="72"/>
    </location>
</feature>
<keyword evidence="5 10" id="KW-0552">Olfaction</keyword>
<keyword evidence="12" id="KW-1185">Reference proteome</keyword>
<feature type="transmembrane region" description="Helical" evidence="10">
    <location>
        <begin position="84"/>
        <end position="104"/>
    </location>
</feature>
<keyword evidence="3 10" id="KW-0716">Sensory transduction</keyword>
<keyword evidence="2" id="KW-1003">Cell membrane</keyword>
<feature type="transmembrane region" description="Helical" evidence="10">
    <location>
        <begin position="198"/>
        <end position="217"/>
    </location>
</feature>
<evidence type="ECO:0000256" key="4">
    <source>
        <dbReference type="ARBA" id="ARBA00022692"/>
    </source>
</evidence>
<dbReference type="GeneID" id="109426099"/>
<dbReference type="EnsemblMetazoa" id="AALFPA23_000264.R37924">
    <property type="protein sequence ID" value="AALFPA23_000264.P37924"/>
    <property type="gene ID" value="AALFPA23_000264"/>
</dbReference>
<keyword evidence="6 10" id="KW-1133">Transmembrane helix</keyword>
<evidence type="ECO:0000256" key="7">
    <source>
        <dbReference type="ARBA" id="ARBA00023136"/>
    </source>
</evidence>
<sequence>MYNTHPGHYSWLVPIRAMWPRLRKFLAPEPELLSFGLQMLRFVGLWGDRRRIVRYLLVLLSELMFLIGPKALLGSGKEGIDSTVRNIAELIFLVEVCISIGIFASRRTSFERLMAILEEILRRKWPQDLQDEIDRFHRRMEFFARAYALYIGFLVVLFCCVPVGSTLVKLVRFDESERSDFMLVVELQFFWFDIRRNAFHYAIYMMFCLVAVSCSAYQSVLKGSIIVVVTQYGSKLFELISKRIEAMAKIPKQTDRDRELREIVKLHGLAMEYVHHLESTISFVMINQIMNCILIWCLMMFYVSTNFGPNAANVMLLFLVLMGEMVVYCLNGTALSEQAAGVSHAIYHYPWYTESVQMQKHMQLIIQRAQRPTGVTAAKFYYVNIERLGMVIQASYSYYLILKKRF</sequence>
<evidence type="ECO:0000256" key="6">
    <source>
        <dbReference type="ARBA" id="ARBA00022989"/>
    </source>
</evidence>
<dbReference type="Proteomes" id="UP000069940">
    <property type="component" value="Unassembled WGS sequence"/>
</dbReference>
<feature type="transmembrane region" description="Helical" evidence="10">
    <location>
        <begin position="147"/>
        <end position="168"/>
    </location>
</feature>
<evidence type="ECO:0000256" key="5">
    <source>
        <dbReference type="ARBA" id="ARBA00022725"/>
    </source>
</evidence>
<comment type="similarity">
    <text evidence="10">Belongs to the insect chemoreceptor superfamily. Heteromeric odorant receptor channel (TC 1.A.69) family.</text>
</comment>
<comment type="subcellular location">
    <subcellularLocation>
        <location evidence="1 10">Cell membrane</location>
        <topology evidence="1 10">Multi-pass membrane protein</topology>
    </subcellularLocation>
</comment>
<reference evidence="12" key="1">
    <citation type="journal article" date="2015" name="Proc. Natl. Acad. Sci. U.S.A.">
        <title>Genome sequence of the Asian Tiger mosquito, Aedes albopictus, reveals insights into its biology, genetics, and evolution.</title>
        <authorList>
            <person name="Chen X.G."/>
            <person name="Jiang X."/>
            <person name="Gu J."/>
            <person name="Xu M."/>
            <person name="Wu Y."/>
            <person name="Deng Y."/>
            <person name="Zhang C."/>
            <person name="Bonizzoni M."/>
            <person name="Dermauw W."/>
            <person name="Vontas J."/>
            <person name="Armbruster P."/>
            <person name="Huang X."/>
            <person name="Yang Y."/>
            <person name="Zhang H."/>
            <person name="He W."/>
            <person name="Peng H."/>
            <person name="Liu Y."/>
            <person name="Wu K."/>
            <person name="Chen J."/>
            <person name="Lirakis M."/>
            <person name="Topalis P."/>
            <person name="Van Leeuwen T."/>
            <person name="Hall A.B."/>
            <person name="Jiang X."/>
            <person name="Thorpe C."/>
            <person name="Mueller R.L."/>
            <person name="Sun C."/>
            <person name="Waterhouse R.M."/>
            <person name="Yan G."/>
            <person name="Tu Z.J."/>
            <person name="Fang X."/>
            <person name="James A.A."/>
        </authorList>
    </citation>
    <scope>NUCLEOTIDE SEQUENCE [LARGE SCALE GENOMIC DNA]</scope>
    <source>
        <strain evidence="12">Foshan</strain>
    </source>
</reference>
<keyword evidence="9 10" id="KW-0807">Transducer</keyword>
<dbReference type="PANTHER" id="PTHR21137:SF35">
    <property type="entry name" value="ODORANT RECEPTOR 19A-RELATED"/>
    <property type="match status" value="1"/>
</dbReference>
<organism evidence="11 12">
    <name type="scientific">Aedes albopictus</name>
    <name type="common">Asian tiger mosquito</name>
    <name type="synonym">Stegomyia albopicta</name>
    <dbReference type="NCBI Taxonomy" id="7160"/>
    <lineage>
        <taxon>Eukaryota</taxon>
        <taxon>Metazoa</taxon>
        <taxon>Ecdysozoa</taxon>
        <taxon>Arthropoda</taxon>
        <taxon>Hexapoda</taxon>
        <taxon>Insecta</taxon>
        <taxon>Pterygota</taxon>
        <taxon>Neoptera</taxon>
        <taxon>Endopterygota</taxon>
        <taxon>Diptera</taxon>
        <taxon>Nematocera</taxon>
        <taxon>Culicoidea</taxon>
        <taxon>Culicidae</taxon>
        <taxon>Culicinae</taxon>
        <taxon>Aedini</taxon>
        <taxon>Aedes</taxon>
        <taxon>Stegomyia</taxon>
    </lineage>
</organism>
<evidence type="ECO:0000256" key="10">
    <source>
        <dbReference type="RuleBase" id="RU351113"/>
    </source>
</evidence>
<proteinExistence type="inferred from homology"/>
<reference evidence="11" key="2">
    <citation type="submission" date="2025-05" db="UniProtKB">
        <authorList>
            <consortium name="EnsemblMetazoa"/>
        </authorList>
    </citation>
    <scope>IDENTIFICATION</scope>
    <source>
        <strain evidence="11">Foshan</strain>
    </source>
</reference>
<evidence type="ECO:0000256" key="3">
    <source>
        <dbReference type="ARBA" id="ARBA00022606"/>
    </source>
</evidence>
<dbReference type="InterPro" id="IPR004117">
    <property type="entry name" value="7tm6_olfct_rcpt"/>
</dbReference>
<keyword evidence="4 10" id="KW-0812">Transmembrane</keyword>
<evidence type="ECO:0000313" key="12">
    <source>
        <dbReference type="Proteomes" id="UP000069940"/>
    </source>
</evidence>
<evidence type="ECO:0000256" key="1">
    <source>
        <dbReference type="ARBA" id="ARBA00004651"/>
    </source>
</evidence>
<evidence type="ECO:0000256" key="2">
    <source>
        <dbReference type="ARBA" id="ARBA00022475"/>
    </source>
</evidence>